<gene>
    <name evidence="2" type="ORF">METZ01_LOCUS18995</name>
</gene>
<evidence type="ECO:0000313" key="2">
    <source>
        <dbReference type="EMBL" id="SUZ66141.1"/>
    </source>
</evidence>
<feature type="compositionally biased region" description="Basic residues" evidence="1">
    <location>
        <begin position="1"/>
        <end position="11"/>
    </location>
</feature>
<feature type="region of interest" description="Disordered" evidence="1">
    <location>
        <begin position="1"/>
        <end position="23"/>
    </location>
</feature>
<accession>A0A381PGJ8</accession>
<proteinExistence type="predicted"/>
<evidence type="ECO:0000256" key="1">
    <source>
        <dbReference type="SAM" id="MobiDB-lite"/>
    </source>
</evidence>
<dbReference type="AlphaFoldDB" id="A0A381PGJ8"/>
<sequence>MKIALKSKLKRKTDDTEQLRSEP</sequence>
<feature type="compositionally biased region" description="Basic and acidic residues" evidence="1">
    <location>
        <begin position="12"/>
        <end position="23"/>
    </location>
</feature>
<reference evidence="2" key="1">
    <citation type="submission" date="2018-05" db="EMBL/GenBank/DDBJ databases">
        <authorList>
            <person name="Lanie J.A."/>
            <person name="Ng W.-L."/>
            <person name="Kazmierczak K.M."/>
            <person name="Andrzejewski T.M."/>
            <person name="Davidsen T.M."/>
            <person name="Wayne K.J."/>
            <person name="Tettelin H."/>
            <person name="Glass J.I."/>
            <person name="Rusch D."/>
            <person name="Podicherti R."/>
            <person name="Tsui H.-C.T."/>
            <person name="Winkler M.E."/>
        </authorList>
    </citation>
    <scope>NUCLEOTIDE SEQUENCE</scope>
</reference>
<name>A0A381PGJ8_9ZZZZ</name>
<dbReference type="EMBL" id="UINC01000976">
    <property type="protein sequence ID" value="SUZ66141.1"/>
    <property type="molecule type" value="Genomic_DNA"/>
</dbReference>
<organism evidence="2">
    <name type="scientific">marine metagenome</name>
    <dbReference type="NCBI Taxonomy" id="408172"/>
    <lineage>
        <taxon>unclassified sequences</taxon>
        <taxon>metagenomes</taxon>
        <taxon>ecological metagenomes</taxon>
    </lineage>
</organism>
<protein>
    <submittedName>
        <fullName evidence="2">Uncharacterized protein</fullName>
    </submittedName>
</protein>